<sequence length="176" mass="19303">MASLASEDSLHRGPYSSDTVAPTDLNKTATELADWLLLITQMLKSNIVTVGDIKEIRTTIGRLQGLASGIFSVSVDILASDHHAQLDSELKEVQVSLKELESFLRWLQEAETTVTVLSDTSQREDVSQDSAHVKELRQQLEVGLEMEKEKVCVSNLCTGASLLSQCHPSLTNPSPR</sequence>
<dbReference type="PANTHER" id="PTHR12268:SF26">
    <property type="entry name" value="UTROPHIN"/>
    <property type="match status" value="1"/>
</dbReference>
<protein>
    <submittedName>
        <fullName evidence="2">Uncharacterized protein</fullName>
    </submittedName>
</protein>
<proteinExistence type="predicted"/>
<evidence type="ECO:0000313" key="2">
    <source>
        <dbReference type="EMBL" id="MEQ2197508.1"/>
    </source>
</evidence>
<dbReference type="PANTHER" id="PTHR12268">
    <property type="entry name" value="E3 UBIQUITIN-PROTEIN LIGASE KCMF1"/>
    <property type="match status" value="1"/>
</dbReference>
<keyword evidence="3" id="KW-1185">Reference proteome</keyword>
<dbReference type="Proteomes" id="UP001434883">
    <property type="component" value="Unassembled WGS sequence"/>
</dbReference>
<dbReference type="EMBL" id="JAHRIN010017753">
    <property type="protein sequence ID" value="MEQ2197508.1"/>
    <property type="molecule type" value="Genomic_DNA"/>
</dbReference>
<evidence type="ECO:0000313" key="3">
    <source>
        <dbReference type="Proteomes" id="UP001434883"/>
    </source>
</evidence>
<reference evidence="2 3" key="1">
    <citation type="submission" date="2021-06" db="EMBL/GenBank/DDBJ databases">
        <authorList>
            <person name="Palmer J.M."/>
        </authorList>
    </citation>
    <scope>NUCLEOTIDE SEQUENCE [LARGE SCALE GENOMIC DNA]</scope>
    <source>
        <strain evidence="2 3">XC_2019</strain>
        <tissue evidence="2">Muscle</tissue>
    </source>
</reference>
<name>A0ABV0QNU3_9TELE</name>
<comment type="caution">
    <text evidence="2">The sequence shown here is derived from an EMBL/GenBank/DDBJ whole genome shotgun (WGS) entry which is preliminary data.</text>
</comment>
<gene>
    <name evidence="2" type="ORF">XENOCAPTIV_030512</name>
</gene>
<feature type="region of interest" description="Disordered" evidence="1">
    <location>
        <begin position="1"/>
        <end position="22"/>
    </location>
</feature>
<accession>A0ABV0QNU3</accession>
<dbReference type="InterPro" id="IPR050774">
    <property type="entry name" value="KCMF1/Dystrophin"/>
</dbReference>
<organism evidence="2 3">
    <name type="scientific">Xenoophorus captivus</name>
    <dbReference type="NCBI Taxonomy" id="1517983"/>
    <lineage>
        <taxon>Eukaryota</taxon>
        <taxon>Metazoa</taxon>
        <taxon>Chordata</taxon>
        <taxon>Craniata</taxon>
        <taxon>Vertebrata</taxon>
        <taxon>Euteleostomi</taxon>
        <taxon>Actinopterygii</taxon>
        <taxon>Neopterygii</taxon>
        <taxon>Teleostei</taxon>
        <taxon>Neoteleostei</taxon>
        <taxon>Acanthomorphata</taxon>
        <taxon>Ovalentaria</taxon>
        <taxon>Atherinomorphae</taxon>
        <taxon>Cyprinodontiformes</taxon>
        <taxon>Goodeidae</taxon>
        <taxon>Xenoophorus</taxon>
    </lineage>
</organism>
<evidence type="ECO:0000256" key="1">
    <source>
        <dbReference type="SAM" id="MobiDB-lite"/>
    </source>
</evidence>